<dbReference type="EMBL" id="FNAI01000010">
    <property type="protein sequence ID" value="SDE90745.1"/>
    <property type="molecule type" value="Genomic_DNA"/>
</dbReference>
<dbReference type="STRING" id="1391627.SAMN05216464_110262"/>
<accession>A0A1G7GRG7</accession>
<proteinExistence type="predicted"/>
<gene>
    <name evidence="1" type="ORF">SAMN05216464_110262</name>
</gene>
<reference evidence="1 2" key="1">
    <citation type="submission" date="2016-10" db="EMBL/GenBank/DDBJ databases">
        <authorList>
            <person name="de Groot N.N."/>
        </authorList>
    </citation>
    <scope>NUCLEOTIDE SEQUENCE [LARGE SCALE GENOMIC DNA]</scope>
    <source>
        <strain evidence="1 2">47C3B</strain>
    </source>
</reference>
<organism evidence="1 2">
    <name type="scientific">Mucilaginibacter pineti</name>
    <dbReference type="NCBI Taxonomy" id="1391627"/>
    <lineage>
        <taxon>Bacteria</taxon>
        <taxon>Pseudomonadati</taxon>
        <taxon>Bacteroidota</taxon>
        <taxon>Sphingobacteriia</taxon>
        <taxon>Sphingobacteriales</taxon>
        <taxon>Sphingobacteriaceae</taxon>
        <taxon>Mucilaginibacter</taxon>
    </lineage>
</organism>
<keyword evidence="2" id="KW-1185">Reference proteome</keyword>
<evidence type="ECO:0000313" key="2">
    <source>
        <dbReference type="Proteomes" id="UP000199072"/>
    </source>
</evidence>
<dbReference type="Proteomes" id="UP000199072">
    <property type="component" value="Unassembled WGS sequence"/>
</dbReference>
<dbReference type="AlphaFoldDB" id="A0A1G7GRG7"/>
<evidence type="ECO:0000313" key="1">
    <source>
        <dbReference type="EMBL" id="SDE90745.1"/>
    </source>
</evidence>
<sequence length="91" mass="10255">MIFGKVFIRLTPSTLFKQNTMASREIKKIGQHKADVQAPHNNAWEVMKPFVHFGVKATGLIASTLITIVKNIPKPDDRKKTTEKGNKIIKI</sequence>
<protein>
    <submittedName>
        <fullName evidence="1">Uncharacterized protein</fullName>
    </submittedName>
</protein>
<name>A0A1G7GRG7_9SPHI</name>